<dbReference type="Proteomes" id="UP000430519">
    <property type="component" value="Unassembled WGS sequence"/>
</dbReference>
<proteinExistence type="predicted"/>
<accession>A0A6I4YRI7</accession>
<evidence type="ECO:0000313" key="1">
    <source>
        <dbReference type="EMBL" id="MXV21597.1"/>
    </source>
</evidence>
<dbReference type="AlphaFoldDB" id="A0A6I4YRI7"/>
<name>A0A6I4YRI7_9DEIO</name>
<gene>
    <name evidence="1" type="ORF">GLX28_18420</name>
</gene>
<sequence length="101" mass="11489">MCHGFTPLHDLSTHRRVLRCTCGNLHVIWHDLNFALNHQEFSDLQGLLRRDDPQATQADWALHTGTHGTRLWCGATGVTFTPSDFGAFRHLILHAHPRTLN</sequence>
<keyword evidence="2" id="KW-1185">Reference proteome</keyword>
<protein>
    <submittedName>
        <fullName evidence="1">Uncharacterized protein</fullName>
    </submittedName>
</protein>
<dbReference type="EMBL" id="WVHK01000110">
    <property type="protein sequence ID" value="MXV21597.1"/>
    <property type="molecule type" value="Genomic_DNA"/>
</dbReference>
<evidence type="ECO:0000313" key="2">
    <source>
        <dbReference type="Proteomes" id="UP000430519"/>
    </source>
</evidence>
<dbReference type="RefSeq" id="WP_119672535.1">
    <property type="nucleotide sequence ID" value="NZ_WVHK01000110.1"/>
</dbReference>
<organism evidence="1 2">
    <name type="scientific">Deinococcus xianganensis</name>
    <dbReference type="NCBI Taxonomy" id="1507289"/>
    <lineage>
        <taxon>Bacteria</taxon>
        <taxon>Thermotogati</taxon>
        <taxon>Deinococcota</taxon>
        <taxon>Deinococci</taxon>
        <taxon>Deinococcales</taxon>
        <taxon>Deinococcaceae</taxon>
        <taxon>Deinococcus</taxon>
    </lineage>
</organism>
<comment type="caution">
    <text evidence="1">The sequence shown here is derived from an EMBL/GenBank/DDBJ whole genome shotgun (WGS) entry which is preliminary data.</text>
</comment>
<reference evidence="1 2" key="1">
    <citation type="submission" date="2019-11" db="EMBL/GenBank/DDBJ databases">
        <title>Genome sequence of Deinococcus xianganensis Y35, AI-2 producing algicidal bacterium, isolated from lake water.</title>
        <authorList>
            <person name="Li Y."/>
        </authorList>
    </citation>
    <scope>NUCLEOTIDE SEQUENCE [LARGE SCALE GENOMIC DNA]</scope>
    <source>
        <strain evidence="1 2">Y35</strain>
    </source>
</reference>